<feature type="transmembrane region" description="Helical" evidence="3">
    <location>
        <begin position="88"/>
        <end position="113"/>
    </location>
</feature>
<accession>A0A9P6J9Y6</accession>
<keyword evidence="3" id="KW-0472">Membrane</keyword>
<organism evidence="4 5">
    <name type="scientific">Mortierella alpina</name>
    <name type="common">Oleaginous fungus</name>
    <name type="synonym">Mortierella renispora</name>
    <dbReference type="NCBI Taxonomy" id="64518"/>
    <lineage>
        <taxon>Eukaryota</taxon>
        <taxon>Fungi</taxon>
        <taxon>Fungi incertae sedis</taxon>
        <taxon>Mucoromycota</taxon>
        <taxon>Mortierellomycotina</taxon>
        <taxon>Mortierellomycetes</taxon>
        <taxon>Mortierellales</taxon>
        <taxon>Mortierellaceae</taxon>
        <taxon>Mortierella</taxon>
    </lineage>
</organism>
<proteinExistence type="predicted"/>
<name>A0A9P6J9Y6_MORAP</name>
<dbReference type="EMBL" id="JAAAHY010000432">
    <property type="protein sequence ID" value="KAF9963842.1"/>
    <property type="molecule type" value="Genomic_DNA"/>
</dbReference>
<keyword evidence="1" id="KW-0677">Repeat</keyword>
<dbReference type="OrthoDB" id="2377581at2759"/>
<evidence type="ECO:0000256" key="1">
    <source>
        <dbReference type="ARBA" id="ARBA00022737"/>
    </source>
</evidence>
<dbReference type="Proteomes" id="UP000738359">
    <property type="component" value="Unassembled WGS sequence"/>
</dbReference>
<dbReference type="PANTHER" id="PTHR10582">
    <property type="entry name" value="TRANSIENT RECEPTOR POTENTIAL ION CHANNEL PROTEIN"/>
    <property type="match status" value="1"/>
</dbReference>
<dbReference type="GO" id="GO:0098703">
    <property type="term" value="P:calcium ion import across plasma membrane"/>
    <property type="evidence" value="ECO:0007669"/>
    <property type="project" value="TreeGrafter"/>
</dbReference>
<protein>
    <recommendedName>
        <fullName evidence="6">Ion transport domain-containing protein</fullName>
    </recommendedName>
</protein>
<keyword evidence="3" id="KW-1133">Transmembrane helix</keyword>
<keyword evidence="2" id="KW-0175">Coiled coil</keyword>
<feature type="transmembrane region" description="Helical" evidence="3">
    <location>
        <begin position="49"/>
        <end position="68"/>
    </location>
</feature>
<evidence type="ECO:0000256" key="3">
    <source>
        <dbReference type="SAM" id="Phobius"/>
    </source>
</evidence>
<evidence type="ECO:0000313" key="5">
    <source>
        <dbReference type="Proteomes" id="UP000738359"/>
    </source>
</evidence>
<dbReference type="AlphaFoldDB" id="A0A9P6J9Y6"/>
<sequence length="278" mass="31845">MSGSIQGRTANEGNVGIFSFAAIFIFLHILFELRVIGTVCKFVTIITKAIGKIRVFFFIFAAATYFFMGGRYDAVNEDFGAENWQFHALMMIYFFFTVILMLNVLIALINGAFNDGDETWRRVWLLNRLQVVESAENLSYLIPGYRQSSPWFPREIYYSATDKEVREFAEKYPSVDNQDVVNADKSRTNNPEDPWTLLQTQQAALKQEMANMQGQSKEQLERLQGQGDALKKQNGDLVKLNDDLNDRLKDMQETFNSQTTALMALIEDMRHRLPPASS</sequence>
<feature type="coiled-coil region" evidence="2">
    <location>
        <begin position="202"/>
        <end position="254"/>
    </location>
</feature>
<evidence type="ECO:0000256" key="2">
    <source>
        <dbReference type="SAM" id="Coils"/>
    </source>
</evidence>
<gene>
    <name evidence="4" type="ORF">BGZ70_007156</name>
</gene>
<comment type="caution">
    <text evidence="4">The sequence shown here is derived from an EMBL/GenBank/DDBJ whole genome shotgun (WGS) entry which is preliminary data.</text>
</comment>
<reference evidence="4" key="1">
    <citation type="journal article" date="2020" name="Fungal Divers.">
        <title>Resolving the Mortierellaceae phylogeny through synthesis of multi-gene phylogenetics and phylogenomics.</title>
        <authorList>
            <person name="Vandepol N."/>
            <person name="Liber J."/>
            <person name="Desiro A."/>
            <person name="Na H."/>
            <person name="Kennedy M."/>
            <person name="Barry K."/>
            <person name="Grigoriev I.V."/>
            <person name="Miller A.N."/>
            <person name="O'Donnell K."/>
            <person name="Stajich J.E."/>
            <person name="Bonito G."/>
        </authorList>
    </citation>
    <scope>NUCLEOTIDE SEQUENCE</scope>
    <source>
        <strain evidence="4">CK1249</strain>
    </source>
</reference>
<dbReference type="InterPro" id="IPR024862">
    <property type="entry name" value="TRPV"/>
</dbReference>
<dbReference type="PANTHER" id="PTHR10582:SF2">
    <property type="entry name" value="INACTIVE"/>
    <property type="match status" value="1"/>
</dbReference>
<dbReference type="GO" id="GO:0005216">
    <property type="term" value="F:monoatomic ion channel activity"/>
    <property type="evidence" value="ECO:0007669"/>
    <property type="project" value="InterPro"/>
</dbReference>
<feature type="transmembrane region" description="Helical" evidence="3">
    <location>
        <begin position="15"/>
        <end position="37"/>
    </location>
</feature>
<keyword evidence="3" id="KW-0812">Transmembrane</keyword>
<dbReference type="GO" id="GO:0005886">
    <property type="term" value="C:plasma membrane"/>
    <property type="evidence" value="ECO:0007669"/>
    <property type="project" value="TreeGrafter"/>
</dbReference>
<evidence type="ECO:0008006" key="6">
    <source>
        <dbReference type="Google" id="ProtNLM"/>
    </source>
</evidence>
<evidence type="ECO:0000313" key="4">
    <source>
        <dbReference type="EMBL" id="KAF9963842.1"/>
    </source>
</evidence>
<keyword evidence="5" id="KW-1185">Reference proteome</keyword>